<evidence type="ECO:0000256" key="6">
    <source>
        <dbReference type="ARBA" id="ARBA00023157"/>
    </source>
</evidence>
<dbReference type="PROSITE" id="PS50240">
    <property type="entry name" value="TRYPSIN_DOM"/>
    <property type="match status" value="1"/>
</dbReference>
<dbReference type="STRING" id="7167.A0A182FXM9"/>
<dbReference type="InterPro" id="IPR001254">
    <property type="entry name" value="Trypsin_dom"/>
</dbReference>
<evidence type="ECO:0000313" key="9">
    <source>
        <dbReference type="EnsemblMetazoa" id="AALB014397-PA"/>
    </source>
</evidence>
<dbReference type="AlphaFoldDB" id="A0A182FXM9"/>
<dbReference type="SMART" id="SM00020">
    <property type="entry name" value="Tryp_SPc"/>
    <property type="match status" value="1"/>
</dbReference>
<proteinExistence type="inferred from homology"/>
<sequence>MVQGCFKRSVFFMVLCAIGVSARSTGEAWSCTADDGSPGYWPPGCTHTQIEPRIGESDVNCTCITQRPTTAPKGQIHTSCTADDGGRGFWPKGCEHFGIGPRFGCSCIKLAECRNNNNYCVYQEDCAVPTFKLRDENCPLKDLVCCPKPSTREQITPYIGHLAIISFDVTTTASATSTDGDEGSGYIEEPSPSPPDNEIPGVITITTENPLKPVSSSTTDNELPVLTTATTETADATEKPLPTVNQTNVLPPVVISTTTPASNIMASDITLLSETFVYTACGKRAKDGLVPHKMRDEQDRAEYGEIPWMAAIFQMPTNDAGSGILRYCCNGALIGERAVMTTAHCVGLCGGNVTNILVRLGEWDLNSTIEPIPPKDVTVRKAHKHKDFVVHSLINNIAVLELASVVQYGPTIQPVCLPEKEFSSLRSREHLIFTGWGKTVNTMASSNGHNFLKSVVLRNNERSICKAEMKSFDPSHPIELHESFVCGTKVHEEQPCRGDAGAPVVAEVPYSEDRYFIHGLVSWGYECNRPDRPNTALTNIHRFRAWINKTLTTITKNSIV</sequence>
<comment type="subcellular location">
    <subcellularLocation>
        <location evidence="1">Secreted</location>
    </subcellularLocation>
</comment>
<dbReference type="VEuPathDB" id="VectorBase:AALB20_032954"/>
<dbReference type="RefSeq" id="XP_035793840.1">
    <property type="nucleotide sequence ID" value="XM_035937947.1"/>
</dbReference>
<comment type="similarity">
    <text evidence="8">Belongs to the peptidase S1 family. CLIP subfamily.</text>
</comment>
<evidence type="ECO:0000256" key="7">
    <source>
        <dbReference type="ARBA" id="ARBA00023180"/>
    </source>
</evidence>
<keyword evidence="6" id="KW-1015">Disulfide bond</keyword>
<keyword evidence="5" id="KW-0391">Immunity</keyword>
<dbReference type="PRINTS" id="PR00722">
    <property type="entry name" value="CHYMOTRYPSIN"/>
</dbReference>
<evidence type="ECO:0000256" key="2">
    <source>
        <dbReference type="ARBA" id="ARBA00022525"/>
    </source>
</evidence>
<dbReference type="EnsemblMetazoa" id="AALB014397-RA">
    <property type="protein sequence ID" value="AALB014397-PA"/>
    <property type="gene ID" value="AALB014397"/>
</dbReference>
<evidence type="ECO:0000313" key="10">
    <source>
        <dbReference type="Proteomes" id="UP000069272"/>
    </source>
</evidence>
<protein>
    <submittedName>
        <fullName evidence="9">Uncharacterized protein</fullName>
    </submittedName>
</protein>
<dbReference type="GO" id="GO:0006508">
    <property type="term" value="P:proteolysis"/>
    <property type="evidence" value="ECO:0007669"/>
    <property type="project" value="InterPro"/>
</dbReference>
<evidence type="ECO:0000256" key="3">
    <source>
        <dbReference type="ARBA" id="ARBA00022588"/>
    </source>
</evidence>
<evidence type="ECO:0000256" key="1">
    <source>
        <dbReference type="ARBA" id="ARBA00004613"/>
    </source>
</evidence>
<keyword evidence="3" id="KW-0399">Innate immunity</keyword>
<evidence type="ECO:0000256" key="8">
    <source>
        <dbReference type="ARBA" id="ARBA00024195"/>
    </source>
</evidence>
<evidence type="ECO:0000256" key="5">
    <source>
        <dbReference type="ARBA" id="ARBA00022859"/>
    </source>
</evidence>
<dbReference type="OrthoDB" id="7726766at2759"/>
<dbReference type="SUPFAM" id="SSF50494">
    <property type="entry name" value="Trypsin-like serine proteases"/>
    <property type="match status" value="1"/>
</dbReference>
<evidence type="ECO:0000256" key="4">
    <source>
        <dbReference type="ARBA" id="ARBA00022729"/>
    </source>
</evidence>
<dbReference type="Proteomes" id="UP000069272">
    <property type="component" value="Chromosome 3R"/>
</dbReference>
<organism evidence="9 10">
    <name type="scientific">Anopheles albimanus</name>
    <name type="common">New world malaria mosquito</name>
    <dbReference type="NCBI Taxonomy" id="7167"/>
    <lineage>
        <taxon>Eukaryota</taxon>
        <taxon>Metazoa</taxon>
        <taxon>Ecdysozoa</taxon>
        <taxon>Arthropoda</taxon>
        <taxon>Hexapoda</taxon>
        <taxon>Insecta</taxon>
        <taxon>Pterygota</taxon>
        <taxon>Neoptera</taxon>
        <taxon>Endopterygota</taxon>
        <taxon>Diptera</taxon>
        <taxon>Nematocera</taxon>
        <taxon>Culicoidea</taxon>
        <taxon>Culicidae</taxon>
        <taxon>Anophelinae</taxon>
        <taxon>Anopheles</taxon>
    </lineage>
</organism>
<keyword evidence="7" id="KW-0325">Glycoprotein</keyword>
<dbReference type="KEGG" id="aali:118467443"/>
<dbReference type="InterPro" id="IPR043504">
    <property type="entry name" value="Peptidase_S1_PA_chymotrypsin"/>
</dbReference>
<dbReference type="GO" id="GO:0005576">
    <property type="term" value="C:extracellular region"/>
    <property type="evidence" value="ECO:0007669"/>
    <property type="project" value="UniProtKB-SubCell"/>
</dbReference>
<name>A0A182FXM9_ANOAL</name>
<dbReference type="GO" id="GO:0045087">
    <property type="term" value="P:innate immune response"/>
    <property type="evidence" value="ECO:0007669"/>
    <property type="project" value="UniProtKB-KW"/>
</dbReference>
<dbReference type="PANTHER" id="PTHR24256">
    <property type="entry name" value="TRYPTASE-RELATED"/>
    <property type="match status" value="1"/>
</dbReference>
<dbReference type="GO" id="GO:0004252">
    <property type="term" value="F:serine-type endopeptidase activity"/>
    <property type="evidence" value="ECO:0007669"/>
    <property type="project" value="InterPro"/>
</dbReference>
<dbReference type="Gene3D" id="2.40.10.10">
    <property type="entry name" value="Trypsin-like serine proteases"/>
    <property type="match status" value="2"/>
</dbReference>
<keyword evidence="10" id="KW-1185">Reference proteome</keyword>
<dbReference type="CDD" id="cd00190">
    <property type="entry name" value="Tryp_SPc"/>
    <property type="match status" value="1"/>
</dbReference>
<keyword evidence="4" id="KW-0732">Signal</keyword>
<dbReference type="InterPro" id="IPR001314">
    <property type="entry name" value="Peptidase_S1A"/>
</dbReference>
<dbReference type="InterPro" id="IPR051487">
    <property type="entry name" value="Ser/Thr_Proteases_Immune/Dev"/>
</dbReference>
<accession>A0A182FXM9</accession>
<dbReference type="GeneID" id="118467443"/>
<reference evidence="9 10" key="1">
    <citation type="journal article" date="2017" name="G3 (Bethesda)">
        <title>The Physical Genome Mapping of Anopheles albimanus Corrected Scaffold Misassemblies and Identified Interarm Rearrangements in Genus Anopheles.</title>
        <authorList>
            <person name="Artemov G.N."/>
            <person name="Peery A.N."/>
            <person name="Jiang X."/>
            <person name="Tu Z."/>
            <person name="Stegniy V.N."/>
            <person name="Sharakhova M.V."/>
            <person name="Sharakhov I.V."/>
        </authorList>
    </citation>
    <scope>NUCLEOTIDE SEQUENCE [LARGE SCALE GENOMIC DNA]</scope>
    <source>
        <strain evidence="9 10">ALBI9_A</strain>
    </source>
</reference>
<dbReference type="InterPro" id="IPR009003">
    <property type="entry name" value="Peptidase_S1_PA"/>
</dbReference>
<dbReference type="Pfam" id="PF00089">
    <property type="entry name" value="Trypsin"/>
    <property type="match status" value="1"/>
</dbReference>
<dbReference type="VEuPathDB" id="VectorBase:AALB014397"/>
<keyword evidence="2" id="KW-0964">Secreted</keyword>
<reference evidence="9" key="2">
    <citation type="submission" date="2022-08" db="UniProtKB">
        <authorList>
            <consortium name="EnsemblMetazoa"/>
        </authorList>
    </citation>
    <scope>IDENTIFICATION</scope>
    <source>
        <strain evidence="9">STECLA/ALBI9_A</strain>
    </source>
</reference>